<sequence>MALYSELPIYKHGCDLLSLALDVQTQMPRIFKRSLGEKIHGLCVEMLEAMAMANASRGDGRVQQLDLLLQHLRATTAMLRVSHDKRLISPKLWGQSVELLDTVGSMAGGWRKQTIATLSAAPAA</sequence>
<proteinExistence type="predicted"/>
<dbReference type="Gene3D" id="1.20.1440.60">
    <property type="entry name" value="23S rRNA-intervening sequence"/>
    <property type="match status" value="1"/>
</dbReference>
<dbReference type="InterPro" id="IPR036583">
    <property type="entry name" value="23S_rRNA_IVS_sf"/>
</dbReference>
<evidence type="ECO:0000259" key="1">
    <source>
        <dbReference type="Pfam" id="PF22296"/>
    </source>
</evidence>
<gene>
    <name evidence="2" type="ORF">ACFPP7_24560</name>
</gene>
<dbReference type="EMBL" id="JBHSMX010000066">
    <property type="protein sequence ID" value="MFC5524056.1"/>
    <property type="molecule type" value="Genomic_DNA"/>
</dbReference>
<comment type="caution">
    <text evidence="2">The sequence shown here is derived from an EMBL/GenBank/DDBJ whole genome shotgun (WGS) entry which is preliminary data.</text>
</comment>
<reference evidence="3" key="1">
    <citation type="journal article" date="2019" name="Int. J. Syst. Evol. Microbiol.">
        <title>The Global Catalogue of Microorganisms (GCM) 10K type strain sequencing project: providing services to taxonomists for standard genome sequencing and annotation.</title>
        <authorList>
            <consortium name="The Broad Institute Genomics Platform"/>
            <consortium name="The Broad Institute Genome Sequencing Center for Infectious Disease"/>
            <person name="Wu L."/>
            <person name="Ma J."/>
        </authorList>
    </citation>
    <scope>NUCLEOTIDE SEQUENCE [LARGE SCALE GENOMIC DNA]</scope>
    <source>
        <strain evidence="3">CGMCC 4.7277</strain>
    </source>
</reference>
<keyword evidence="3" id="KW-1185">Reference proteome</keyword>
<evidence type="ECO:0000313" key="3">
    <source>
        <dbReference type="Proteomes" id="UP001596084"/>
    </source>
</evidence>
<protein>
    <submittedName>
        <fullName evidence="2">Four helix bundle protein</fullName>
    </submittedName>
</protein>
<dbReference type="RefSeq" id="WP_068832018.1">
    <property type="nucleotide sequence ID" value="NZ_JBHSMX010000066.1"/>
</dbReference>
<dbReference type="CDD" id="cd16376">
    <property type="entry name" value="Avd_like"/>
    <property type="match status" value="1"/>
</dbReference>
<name>A0ABW0QGL7_9BURK</name>
<feature type="domain" description="bAvd-like" evidence="1">
    <location>
        <begin position="15"/>
        <end position="113"/>
    </location>
</feature>
<evidence type="ECO:0000313" key="2">
    <source>
        <dbReference type="EMBL" id="MFC5524056.1"/>
    </source>
</evidence>
<dbReference type="Proteomes" id="UP001596084">
    <property type="component" value="Unassembled WGS sequence"/>
</dbReference>
<dbReference type="InterPro" id="IPR055360">
    <property type="entry name" value="bAvd"/>
</dbReference>
<dbReference type="Pfam" id="PF22296">
    <property type="entry name" value="bAvd"/>
    <property type="match status" value="1"/>
</dbReference>
<organism evidence="2 3">
    <name type="scientific">Polaromonas jejuensis</name>
    <dbReference type="NCBI Taxonomy" id="457502"/>
    <lineage>
        <taxon>Bacteria</taxon>
        <taxon>Pseudomonadati</taxon>
        <taxon>Pseudomonadota</taxon>
        <taxon>Betaproteobacteria</taxon>
        <taxon>Burkholderiales</taxon>
        <taxon>Comamonadaceae</taxon>
        <taxon>Polaromonas</taxon>
    </lineage>
</organism>
<accession>A0ABW0QGL7</accession>